<evidence type="ECO:0000256" key="1">
    <source>
        <dbReference type="SAM" id="SignalP"/>
    </source>
</evidence>
<name>A0AA39YLE4_9PEZI</name>
<keyword evidence="1" id="KW-0732">Signal</keyword>
<feature type="signal peptide" evidence="1">
    <location>
        <begin position="1"/>
        <end position="19"/>
    </location>
</feature>
<protein>
    <submittedName>
        <fullName evidence="2">Uncharacterized protein</fullName>
    </submittedName>
</protein>
<feature type="chain" id="PRO_5041343492" evidence="1">
    <location>
        <begin position="20"/>
        <end position="431"/>
    </location>
</feature>
<dbReference type="Proteomes" id="UP001174936">
    <property type="component" value="Unassembled WGS sequence"/>
</dbReference>
<gene>
    <name evidence="2" type="ORF">B0T16DRAFT_450496</name>
</gene>
<accession>A0AA39YLE4</accession>
<dbReference type="EMBL" id="JAULSV010000001">
    <property type="protein sequence ID" value="KAK0654734.1"/>
    <property type="molecule type" value="Genomic_DNA"/>
</dbReference>
<sequence length="431" mass="45821">MKAASFLWAGFGLLSTADAKCCRQNLCLKAIVDLENDGIAECSSLLHVTVAPDSTATIFETTTVPGSAEYSTILFTETDTESSTVTASTETIVHVRSSTTTASTETITYTSITTVTDSTETITETSTTTKRPTASIGLRGLITSSGPAVPDYATLVCPSWEKYVSACSCAGVTPSTTTEGAASTTITLESTSPVLVIVSSVVTSTDIQIASVTATVSSVFIDVVSATTTTETTTTTTTTDTATSEVTSTATTTAACYTAPPGGQGGEWEPFRAEATQHPEAQYNPLHLYAELEYSPKIMLEKPWGQGTIGQPEEVIQESRYYWGIDASNGRLYVMDGGVKYNAWVRIAYFPNSDIVLSPVAEAETIVFTHGVGKFVHACIAPDTGELHLNGDGLTRLLFCAGSVHLVTPDYDFANDPNWSYCIEMFPKMLV</sequence>
<evidence type="ECO:0000313" key="2">
    <source>
        <dbReference type="EMBL" id="KAK0654734.1"/>
    </source>
</evidence>
<evidence type="ECO:0000313" key="3">
    <source>
        <dbReference type="Proteomes" id="UP001174936"/>
    </source>
</evidence>
<proteinExistence type="predicted"/>
<reference evidence="2" key="1">
    <citation type="submission" date="2023-06" db="EMBL/GenBank/DDBJ databases">
        <title>Genome-scale phylogeny and comparative genomics of the fungal order Sordariales.</title>
        <authorList>
            <consortium name="Lawrence Berkeley National Laboratory"/>
            <person name="Hensen N."/>
            <person name="Bonometti L."/>
            <person name="Westerberg I."/>
            <person name="Brannstrom I.O."/>
            <person name="Guillou S."/>
            <person name="Cros-Aarteil S."/>
            <person name="Calhoun S."/>
            <person name="Haridas S."/>
            <person name="Kuo A."/>
            <person name="Mondo S."/>
            <person name="Pangilinan J."/>
            <person name="Riley R."/>
            <person name="Labutti K."/>
            <person name="Andreopoulos B."/>
            <person name="Lipzen A."/>
            <person name="Chen C."/>
            <person name="Yanf M."/>
            <person name="Daum C."/>
            <person name="Ng V."/>
            <person name="Clum A."/>
            <person name="Steindorff A."/>
            <person name="Ohm R."/>
            <person name="Martin F."/>
            <person name="Silar P."/>
            <person name="Natvig D."/>
            <person name="Lalanne C."/>
            <person name="Gautier V."/>
            <person name="Ament-Velasquez S.L."/>
            <person name="Kruys A."/>
            <person name="Hutchinson M.I."/>
            <person name="Powell A.J."/>
            <person name="Barry K."/>
            <person name="Miller A.N."/>
            <person name="Grigoriev I.V."/>
            <person name="Debuchy R."/>
            <person name="Gladieux P."/>
            <person name="Thoren M.H."/>
            <person name="Johannesson H."/>
        </authorList>
    </citation>
    <scope>NUCLEOTIDE SEQUENCE</scope>
    <source>
        <strain evidence="2">SMH2532-1</strain>
    </source>
</reference>
<keyword evidence="3" id="KW-1185">Reference proteome</keyword>
<comment type="caution">
    <text evidence="2">The sequence shown here is derived from an EMBL/GenBank/DDBJ whole genome shotgun (WGS) entry which is preliminary data.</text>
</comment>
<dbReference type="AlphaFoldDB" id="A0AA39YLE4"/>
<organism evidence="2 3">
    <name type="scientific">Cercophora newfieldiana</name>
    <dbReference type="NCBI Taxonomy" id="92897"/>
    <lineage>
        <taxon>Eukaryota</taxon>
        <taxon>Fungi</taxon>
        <taxon>Dikarya</taxon>
        <taxon>Ascomycota</taxon>
        <taxon>Pezizomycotina</taxon>
        <taxon>Sordariomycetes</taxon>
        <taxon>Sordariomycetidae</taxon>
        <taxon>Sordariales</taxon>
        <taxon>Lasiosphaeriaceae</taxon>
        <taxon>Cercophora</taxon>
    </lineage>
</organism>